<sequence length="53" mass="5838">MGDLRSGAPILSPEQTALPAALNGQYYVKLSLLLRSMESGSIREKEKHLPQLE</sequence>
<reference evidence="1 2" key="1">
    <citation type="submission" date="2024-05" db="EMBL/GenBank/DDBJ databases">
        <title>A high-quality chromosomal-level genome assembly of Topmouth culter (Culter alburnus).</title>
        <authorList>
            <person name="Zhao H."/>
        </authorList>
    </citation>
    <scope>NUCLEOTIDE SEQUENCE [LARGE SCALE GENOMIC DNA]</scope>
    <source>
        <strain evidence="1">CATC2023</strain>
        <tissue evidence="1">Muscle</tissue>
    </source>
</reference>
<organism evidence="1 2">
    <name type="scientific">Culter alburnus</name>
    <name type="common">Topmouth culter</name>
    <dbReference type="NCBI Taxonomy" id="194366"/>
    <lineage>
        <taxon>Eukaryota</taxon>
        <taxon>Metazoa</taxon>
        <taxon>Chordata</taxon>
        <taxon>Craniata</taxon>
        <taxon>Vertebrata</taxon>
        <taxon>Euteleostomi</taxon>
        <taxon>Actinopterygii</taxon>
        <taxon>Neopterygii</taxon>
        <taxon>Teleostei</taxon>
        <taxon>Ostariophysi</taxon>
        <taxon>Cypriniformes</taxon>
        <taxon>Xenocyprididae</taxon>
        <taxon>Xenocypridinae</taxon>
        <taxon>Culter</taxon>
    </lineage>
</organism>
<name>A0AAW2A096_CULAL</name>
<accession>A0AAW2A096</accession>
<dbReference type="AlphaFoldDB" id="A0AAW2A096"/>
<gene>
    <name evidence="1" type="ORF">ABG768_004938</name>
</gene>
<dbReference type="Proteomes" id="UP001479290">
    <property type="component" value="Unassembled WGS sequence"/>
</dbReference>
<proteinExistence type="predicted"/>
<dbReference type="EMBL" id="JAWDJR010000012">
    <property type="protein sequence ID" value="KAK9965872.1"/>
    <property type="molecule type" value="Genomic_DNA"/>
</dbReference>
<feature type="non-terminal residue" evidence="1">
    <location>
        <position position="53"/>
    </location>
</feature>
<evidence type="ECO:0000313" key="2">
    <source>
        <dbReference type="Proteomes" id="UP001479290"/>
    </source>
</evidence>
<protein>
    <submittedName>
        <fullName evidence="1">Uncharacterized protein</fullName>
    </submittedName>
</protein>
<keyword evidence="2" id="KW-1185">Reference proteome</keyword>
<evidence type="ECO:0000313" key="1">
    <source>
        <dbReference type="EMBL" id="KAK9965872.1"/>
    </source>
</evidence>
<comment type="caution">
    <text evidence="1">The sequence shown here is derived from an EMBL/GenBank/DDBJ whole genome shotgun (WGS) entry which is preliminary data.</text>
</comment>